<evidence type="ECO:0000313" key="1">
    <source>
        <dbReference type="EMBL" id="HJB40070.1"/>
    </source>
</evidence>
<dbReference type="AlphaFoldDB" id="A0A9D2S2B3"/>
<accession>A0A9D2S2B3</accession>
<reference evidence="1" key="1">
    <citation type="journal article" date="2021" name="PeerJ">
        <title>Extensive microbial diversity within the chicken gut microbiome revealed by metagenomics and culture.</title>
        <authorList>
            <person name="Gilroy R."/>
            <person name="Ravi A."/>
            <person name="Getino M."/>
            <person name="Pursley I."/>
            <person name="Horton D.L."/>
            <person name="Alikhan N.F."/>
            <person name="Baker D."/>
            <person name="Gharbi K."/>
            <person name="Hall N."/>
            <person name="Watson M."/>
            <person name="Adriaenssens E.M."/>
            <person name="Foster-Nyarko E."/>
            <person name="Jarju S."/>
            <person name="Secka A."/>
            <person name="Antonio M."/>
            <person name="Oren A."/>
            <person name="Chaudhuri R.R."/>
            <person name="La Ragione R."/>
            <person name="Hildebrand F."/>
            <person name="Pallen M.J."/>
        </authorList>
    </citation>
    <scope>NUCLEOTIDE SEQUENCE</scope>
    <source>
        <strain evidence="1">ChiBcec8-14828</strain>
    </source>
</reference>
<protein>
    <submittedName>
        <fullName evidence="1">Uncharacterized protein</fullName>
    </submittedName>
</protein>
<reference evidence="1" key="2">
    <citation type="submission" date="2021-04" db="EMBL/GenBank/DDBJ databases">
        <authorList>
            <person name="Gilroy R."/>
        </authorList>
    </citation>
    <scope>NUCLEOTIDE SEQUENCE</scope>
    <source>
        <strain evidence="1">ChiBcec8-14828</strain>
    </source>
</reference>
<organism evidence="1 2">
    <name type="scientific">Candidatus Ruthenibacterium avium</name>
    <dbReference type="NCBI Taxonomy" id="2838751"/>
    <lineage>
        <taxon>Bacteria</taxon>
        <taxon>Bacillati</taxon>
        <taxon>Bacillota</taxon>
        <taxon>Clostridia</taxon>
        <taxon>Eubacteriales</taxon>
        <taxon>Oscillospiraceae</taxon>
        <taxon>Ruthenibacterium</taxon>
    </lineage>
</organism>
<sequence>MKKKCHVLDCTGESLPVLDLSEWMNDNVGYLYLFGSWEKMQQMSAILSERHAKRRKPRVVAVIYGKPCGNIPGVDRWFCLSQEVMPPERIQSFIQTLQQRLGHF</sequence>
<dbReference type="EMBL" id="DWYA01000057">
    <property type="protein sequence ID" value="HJB40070.1"/>
    <property type="molecule type" value="Genomic_DNA"/>
</dbReference>
<name>A0A9D2S2B3_9FIRM</name>
<proteinExistence type="predicted"/>
<evidence type="ECO:0000313" key="2">
    <source>
        <dbReference type="Proteomes" id="UP000824209"/>
    </source>
</evidence>
<gene>
    <name evidence="1" type="ORF">H9943_06700</name>
</gene>
<comment type="caution">
    <text evidence="1">The sequence shown here is derived from an EMBL/GenBank/DDBJ whole genome shotgun (WGS) entry which is preliminary data.</text>
</comment>
<dbReference type="Proteomes" id="UP000824209">
    <property type="component" value="Unassembled WGS sequence"/>
</dbReference>